<gene>
    <name evidence="2" type="ORF">GCM10007116_21140</name>
    <name evidence="1" type="ORF">HS1genome_1211</name>
</gene>
<dbReference type="OrthoDB" id="34551at2157"/>
<dbReference type="Proteomes" id="UP000616143">
    <property type="component" value="Unassembled WGS sequence"/>
</dbReference>
<reference evidence="2" key="4">
    <citation type="submission" date="2020-09" db="EMBL/GenBank/DDBJ databases">
        <authorList>
            <person name="Sun Q."/>
            <person name="Ohkuma M."/>
        </authorList>
    </citation>
    <scope>NUCLEOTIDE SEQUENCE</scope>
    <source>
        <strain evidence="2">JCM 31740</strain>
    </source>
</reference>
<protein>
    <recommendedName>
        <fullName evidence="4">Polymerase nucleotidyl transferase domain-containing protein</fullName>
    </recommendedName>
</protein>
<proteinExistence type="predicted"/>
<name>A0A348B3S0_9CREN</name>
<reference evidence="3" key="2">
    <citation type="submission" date="2018-04" db="EMBL/GenBank/DDBJ databases">
        <title>Complete genome sequence of Sulfodiicoccus acidiphilus strain HS-1.</title>
        <authorList>
            <person name="Sakai H.D."/>
            <person name="Kurosawa N."/>
        </authorList>
    </citation>
    <scope>NUCLEOTIDE SEQUENCE [LARGE SCALE GENOMIC DNA]</scope>
    <source>
        <strain evidence="3">HS-1</strain>
    </source>
</reference>
<sequence length="287" mass="32805">MITEGYFLEFEGAVWTVKGCYHPPNRVVALPRVFMGRKIKTMRDSLQLARRLAPLKYLPEIGREVPLVPLDEAKILDPFSWNPNESKEASIAEELRRLFPKAGVTGSLLYQGSGSDIDLISLRPEDYSILKDLRERGITQPLSTTKEEDIEVLNRDDMASLKSLRALEGTYLGHQYTFKIVECEKWEQVRRTWKFEGVVELNGGKTFTIPVKYNGTLEDGTSVEVTSFRTRFTELPNGTKLVVRGFLLERDFLDLNLDLAAEVKVLTLPRRPSWRDTELQSAERLPL</sequence>
<accession>A0A348B3S0</accession>
<dbReference type="EMBL" id="AP018553">
    <property type="protein sequence ID" value="BBD72822.1"/>
    <property type="molecule type" value="Genomic_DNA"/>
</dbReference>
<dbReference type="Proteomes" id="UP000276741">
    <property type="component" value="Chromosome"/>
</dbReference>
<organism evidence="1 3">
    <name type="scientific">Sulfodiicoccus acidiphilus</name>
    <dbReference type="NCBI Taxonomy" id="1670455"/>
    <lineage>
        <taxon>Archaea</taxon>
        <taxon>Thermoproteota</taxon>
        <taxon>Thermoprotei</taxon>
        <taxon>Sulfolobales</taxon>
        <taxon>Sulfolobaceae</taxon>
        <taxon>Sulfodiicoccus</taxon>
    </lineage>
</organism>
<dbReference type="GeneID" id="38666725"/>
<reference evidence="2" key="1">
    <citation type="journal article" date="2014" name="Int. J. Syst. Evol. Microbiol.">
        <title>Complete genome sequence of Corynebacterium casei LMG S-19264T (=DSM 44701T), isolated from a smear-ripened cheese.</title>
        <authorList>
            <consortium name="US DOE Joint Genome Institute (JGI-PGF)"/>
            <person name="Walter F."/>
            <person name="Albersmeier A."/>
            <person name="Kalinowski J."/>
            <person name="Ruckert C."/>
        </authorList>
    </citation>
    <scope>NUCLEOTIDE SEQUENCE</scope>
    <source>
        <strain evidence="2">JCM 31740</strain>
    </source>
</reference>
<keyword evidence="3" id="KW-1185">Reference proteome</keyword>
<dbReference type="AlphaFoldDB" id="A0A348B3S0"/>
<reference evidence="1" key="3">
    <citation type="journal article" date="2019" name="BMC Res. Notes">
        <title>Complete genome sequence of the Sulfodiicoccus acidiphilus strain HS-1T, the first crenarchaeon that lacks polB3, isolated from an acidic hot spring in Ohwaku-dani, Hakone, Japan.</title>
        <authorList>
            <person name="Sakai H.D."/>
            <person name="Kurosawa N."/>
        </authorList>
    </citation>
    <scope>NUCLEOTIDE SEQUENCE</scope>
    <source>
        <strain evidence="1">HS-1</strain>
    </source>
</reference>
<dbReference type="EMBL" id="BMQS01000028">
    <property type="protein sequence ID" value="GGU04215.1"/>
    <property type="molecule type" value="Genomic_DNA"/>
</dbReference>
<evidence type="ECO:0000313" key="3">
    <source>
        <dbReference type="Proteomes" id="UP000276741"/>
    </source>
</evidence>
<evidence type="ECO:0000313" key="1">
    <source>
        <dbReference type="EMBL" id="BBD72822.1"/>
    </source>
</evidence>
<dbReference type="KEGG" id="sacd:HS1genome_1211"/>
<evidence type="ECO:0000313" key="2">
    <source>
        <dbReference type="EMBL" id="GGU04215.1"/>
    </source>
</evidence>
<dbReference type="RefSeq" id="WP_126450045.1">
    <property type="nucleotide sequence ID" value="NZ_AP018553.1"/>
</dbReference>
<evidence type="ECO:0008006" key="4">
    <source>
        <dbReference type="Google" id="ProtNLM"/>
    </source>
</evidence>